<protein>
    <submittedName>
        <fullName evidence="2">Uncharacterized protein</fullName>
    </submittedName>
</protein>
<name>A0ABV4DUR4_9CLOT</name>
<evidence type="ECO:0000256" key="1">
    <source>
        <dbReference type="SAM" id="Phobius"/>
    </source>
</evidence>
<sequence length="107" mass="11841">MNRKSIAAVLVACSIIIFLGFTIITAGLPKFIKDGSDFRINCTREPFDFSVDVGNYSLNIDRGIGGNFRRGSRKIIDVVGGKLYSGASYVIDMTQNVFEDIESYFGR</sequence>
<feature type="transmembrane region" description="Helical" evidence="1">
    <location>
        <begin position="6"/>
        <end position="29"/>
    </location>
</feature>
<dbReference type="EMBL" id="JBGFFE010000004">
    <property type="protein sequence ID" value="MEY8762973.1"/>
    <property type="molecule type" value="Genomic_DNA"/>
</dbReference>
<keyword evidence="1" id="KW-0812">Transmembrane</keyword>
<accession>A0ABV4DUR4</accession>
<evidence type="ECO:0000313" key="3">
    <source>
        <dbReference type="Proteomes" id="UP001565220"/>
    </source>
</evidence>
<reference evidence="2 3" key="1">
    <citation type="submission" date="2024-08" db="EMBL/GenBank/DDBJ databases">
        <title>Clostridium lapicellarii sp. nov., and Clostridium renhuaiense sp. nov., two species isolated from the mud in a fermentation cellar used for producing sauce-flavour Chinese liquors.</title>
        <authorList>
            <person name="Yang F."/>
            <person name="Wang H."/>
            <person name="Chen L.Q."/>
            <person name="Zhou N."/>
            <person name="Lu J.J."/>
            <person name="Pu X.X."/>
            <person name="Wan B."/>
            <person name="Wang L."/>
            <person name="Liu S.J."/>
        </authorList>
    </citation>
    <scope>NUCLEOTIDE SEQUENCE [LARGE SCALE GENOMIC DNA]</scope>
    <source>
        <strain evidence="2 3">MT-113</strain>
    </source>
</reference>
<evidence type="ECO:0000313" key="2">
    <source>
        <dbReference type="EMBL" id="MEY8762973.1"/>
    </source>
</evidence>
<organism evidence="2 3">
    <name type="scientific">Clostridium lapidicellarium</name>
    <dbReference type="NCBI Taxonomy" id="3240931"/>
    <lineage>
        <taxon>Bacteria</taxon>
        <taxon>Bacillati</taxon>
        <taxon>Bacillota</taxon>
        <taxon>Clostridia</taxon>
        <taxon>Eubacteriales</taxon>
        <taxon>Clostridiaceae</taxon>
        <taxon>Clostridium</taxon>
    </lineage>
</organism>
<gene>
    <name evidence="2" type="ORF">AB8S09_04825</name>
</gene>
<dbReference type="Proteomes" id="UP001565220">
    <property type="component" value="Unassembled WGS sequence"/>
</dbReference>
<dbReference type="RefSeq" id="WP_369868582.1">
    <property type="nucleotide sequence ID" value="NZ_JBGFFE010000004.1"/>
</dbReference>
<keyword evidence="1" id="KW-1133">Transmembrane helix</keyword>
<proteinExistence type="predicted"/>
<comment type="caution">
    <text evidence="2">The sequence shown here is derived from an EMBL/GenBank/DDBJ whole genome shotgun (WGS) entry which is preliminary data.</text>
</comment>
<keyword evidence="1" id="KW-0472">Membrane</keyword>
<keyword evidence="3" id="KW-1185">Reference proteome</keyword>